<organism evidence="1 2">
    <name type="scientific">Burkholderia latens</name>
    <dbReference type="NCBI Taxonomy" id="488446"/>
    <lineage>
        <taxon>Bacteria</taxon>
        <taxon>Pseudomonadati</taxon>
        <taxon>Pseudomonadota</taxon>
        <taxon>Betaproteobacteria</taxon>
        <taxon>Burkholderiales</taxon>
        <taxon>Burkholderiaceae</taxon>
        <taxon>Burkholderia</taxon>
        <taxon>Burkholderia cepacia complex</taxon>
    </lineage>
</organism>
<dbReference type="AlphaFoldDB" id="A0AAP1G5Q9"/>
<dbReference type="EMBL" id="LOTQ01000050">
    <property type="protein sequence ID" value="KUZ99575.1"/>
    <property type="molecule type" value="Genomic_DNA"/>
</dbReference>
<proteinExistence type="predicted"/>
<protein>
    <submittedName>
        <fullName evidence="1">Uncharacterized protein</fullName>
    </submittedName>
</protein>
<dbReference type="Proteomes" id="UP000056450">
    <property type="component" value="Unassembled WGS sequence"/>
</dbReference>
<comment type="caution">
    <text evidence="1">The sequence shown here is derived from an EMBL/GenBank/DDBJ whole genome shotgun (WGS) entry which is preliminary data.</text>
</comment>
<evidence type="ECO:0000313" key="1">
    <source>
        <dbReference type="EMBL" id="KUZ99575.1"/>
    </source>
</evidence>
<name>A0AAP1G5Q9_9BURK</name>
<gene>
    <name evidence="1" type="ORF">WI41_26220</name>
</gene>
<reference evidence="1 2" key="1">
    <citation type="submission" date="2015-11" db="EMBL/GenBank/DDBJ databases">
        <title>Expanding the genomic diversity of Burkholderia species for the development of highly accurate diagnostics.</title>
        <authorList>
            <person name="Sahl J."/>
            <person name="Keim P."/>
            <person name="Wagner D."/>
        </authorList>
    </citation>
    <scope>NUCLEOTIDE SEQUENCE [LARGE SCALE GENOMIC DNA]</scope>
    <source>
        <strain evidence="1 2">RF32-BP12</strain>
    </source>
</reference>
<sequence length="60" mass="6876">MRIDHESPIPRRAEAGFCFLVDSWPERDGRHRDSSGAIAALVRRRGGQPDRRRFHVPLPA</sequence>
<evidence type="ECO:0000313" key="2">
    <source>
        <dbReference type="Proteomes" id="UP000056450"/>
    </source>
</evidence>
<accession>A0AAP1G5Q9</accession>